<protein>
    <submittedName>
        <fullName evidence="1">Uncharacterized protein</fullName>
    </submittedName>
</protein>
<proteinExistence type="predicted"/>
<gene>
    <name evidence="1" type="ORF">Pla100_34760</name>
</gene>
<comment type="caution">
    <text evidence="1">The sequence shown here is derived from an EMBL/GenBank/DDBJ whole genome shotgun (WGS) entry which is preliminary data.</text>
</comment>
<accession>A0A5C6A699</accession>
<reference evidence="1 2" key="1">
    <citation type="submission" date="2019-02" db="EMBL/GenBank/DDBJ databases">
        <title>Deep-cultivation of Planctomycetes and their phenomic and genomic characterization uncovers novel biology.</title>
        <authorList>
            <person name="Wiegand S."/>
            <person name="Jogler M."/>
            <person name="Boedeker C."/>
            <person name="Pinto D."/>
            <person name="Vollmers J."/>
            <person name="Rivas-Marin E."/>
            <person name="Kohn T."/>
            <person name="Peeters S.H."/>
            <person name="Heuer A."/>
            <person name="Rast P."/>
            <person name="Oberbeckmann S."/>
            <person name="Bunk B."/>
            <person name="Jeske O."/>
            <person name="Meyerdierks A."/>
            <person name="Storesund J.E."/>
            <person name="Kallscheuer N."/>
            <person name="Luecker S."/>
            <person name="Lage O.M."/>
            <person name="Pohl T."/>
            <person name="Merkel B.J."/>
            <person name="Hornburger P."/>
            <person name="Mueller R.-W."/>
            <person name="Bruemmer F."/>
            <person name="Labrenz M."/>
            <person name="Spormann A.M."/>
            <person name="Op Den Camp H."/>
            <person name="Overmann J."/>
            <person name="Amann R."/>
            <person name="Jetten M.S.M."/>
            <person name="Mascher T."/>
            <person name="Medema M.H."/>
            <person name="Devos D.P."/>
            <person name="Kaster A.-K."/>
            <person name="Ovreas L."/>
            <person name="Rohde M."/>
            <person name="Galperin M.Y."/>
            <person name="Jogler C."/>
        </authorList>
    </citation>
    <scope>NUCLEOTIDE SEQUENCE [LARGE SCALE GENOMIC DNA]</scope>
    <source>
        <strain evidence="1 2">Pla100</strain>
    </source>
</reference>
<keyword evidence="2" id="KW-1185">Reference proteome</keyword>
<evidence type="ECO:0000313" key="1">
    <source>
        <dbReference type="EMBL" id="TWT94905.1"/>
    </source>
</evidence>
<dbReference type="AlphaFoldDB" id="A0A5C6A699"/>
<organism evidence="1 2">
    <name type="scientific">Neorhodopirellula pilleata</name>
    <dbReference type="NCBI Taxonomy" id="2714738"/>
    <lineage>
        <taxon>Bacteria</taxon>
        <taxon>Pseudomonadati</taxon>
        <taxon>Planctomycetota</taxon>
        <taxon>Planctomycetia</taxon>
        <taxon>Pirellulales</taxon>
        <taxon>Pirellulaceae</taxon>
        <taxon>Neorhodopirellula</taxon>
    </lineage>
</organism>
<dbReference type="Proteomes" id="UP000316213">
    <property type="component" value="Unassembled WGS sequence"/>
</dbReference>
<dbReference type="EMBL" id="SJPM01000007">
    <property type="protein sequence ID" value="TWT94905.1"/>
    <property type="molecule type" value="Genomic_DNA"/>
</dbReference>
<evidence type="ECO:0000313" key="2">
    <source>
        <dbReference type="Proteomes" id="UP000316213"/>
    </source>
</evidence>
<name>A0A5C6A699_9BACT</name>
<sequence length="72" mass="8025">MYDPSWVAEDFSALVWADSVVGRYGLPVVIQCLLGTNAIRRFLLSGGRQCCNRVVWFSFGERPASRGGGSWR</sequence>